<dbReference type="InterPro" id="IPR016169">
    <property type="entry name" value="FAD-bd_PCMH_sub2"/>
</dbReference>
<dbReference type="SUPFAM" id="SSF56176">
    <property type="entry name" value="FAD-binding/transporter-associated domain-like"/>
    <property type="match status" value="1"/>
</dbReference>
<dbReference type="InterPro" id="IPR025650">
    <property type="entry name" value="Alkyl-DHAP_Synthase"/>
</dbReference>
<dbReference type="GO" id="GO:0071949">
    <property type="term" value="F:FAD binding"/>
    <property type="evidence" value="ECO:0007669"/>
    <property type="project" value="InterPro"/>
</dbReference>
<dbReference type="InterPro" id="IPR036318">
    <property type="entry name" value="FAD-bd_PCMH-like_sf"/>
</dbReference>
<keyword evidence="2" id="KW-0285">Flavoprotein</keyword>
<feature type="binding site" evidence="6">
    <location>
        <begin position="158"/>
        <end position="161"/>
    </location>
    <ligand>
        <name>FAD</name>
        <dbReference type="ChEBI" id="CHEBI:57692"/>
    </ligand>
</feature>
<evidence type="ECO:0000256" key="2">
    <source>
        <dbReference type="ARBA" id="ARBA00022630"/>
    </source>
</evidence>
<dbReference type="Gene3D" id="3.30.300.330">
    <property type="match status" value="1"/>
</dbReference>
<feature type="binding site" evidence="6">
    <location>
        <begin position="210"/>
        <end position="216"/>
    </location>
    <ligand>
        <name>FAD</name>
        <dbReference type="ChEBI" id="CHEBI:57692"/>
    </ligand>
</feature>
<dbReference type="AlphaFoldDB" id="A0A229P1F5"/>
<dbReference type="Pfam" id="PF02913">
    <property type="entry name" value="FAD-oxidase_C"/>
    <property type="match status" value="1"/>
</dbReference>
<dbReference type="EMBL" id="NMUQ01000001">
    <property type="protein sequence ID" value="OXM15729.1"/>
    <property type="molecule type" value="Genomic_DNA"/>
</dbReference>
<comment type="caution">
    <text evidence="9">The sequence shown here is derived from an EMBL/GenBank/DDBJ whole genome shotgun (WGS) entry which is preliminary data.</text>
</comment>
<feature type="domain" description="FAD-binding PCMH-type" evidence="8">
    <location>
        <begin position="48"/>
        <end position="226"/>
    </location>
</feature>
<gene>
    <name evidence="9" type="ORF">CGZ75_03105</name>
</gene>
<evidence type="ECO:0000256" key="4">
    <source>
        <dbReference type="ARBA" id="ARBA00023002"/>
    </source>
</evidence>
<dbReference type="InterPro" id="IPR016166">
    <property type="entry name" value="FAD-bd_PCMH"/>
</dbReference>
<dbReference type="InterPro" id="IPR004113">
    <property type="entry name" value="FAD-bd_oxidored_4_C"/>
</dbReference>
<name>A0A229P1F5_9BACL</name>
<dbReference type="Proteomes" id="UP000215145">
    <property type="component" value="Unassembled WGS sequence"/>
</dbReference>
<dbReference type="GO" id="GO:0008609">
    <property type="term" value="F:alkylglycerone-phosphate synthase activity"/>
    <property type="evidence" value="ECO:0007669"/>
    <property type="project" value="InterPro"/>
</dbReference>
<comment type="similarity">
    <text evidence="1">Belongs to the FAD-binding oxidoreductase/transferase type 4 family.</text>
</comment>
<feature type="site" description="Important for enzyme activity" evidence="7">
    <location>
        <position position="261"/>
    </location>
</feature>
<evidence type="ECO:0000256" key="7">
    <source>
        <dbReference type="PIRSR" id="PIRSR625650-4"/>
    </source>
</evidence>
<organism evidence="9 10">
    <name type="scientific">Paenibacillus herberti</name>
    <dbReference type="NCBI Taxonomy" id="1619309"/>
    <lineage>
        <taxon>Bacteria</taxon>
        <taxon>Bacillati</taxon>
        <taxon>Bacillota</taxon>
        <taxon>Bacilli</taxon>
        <taxon>Bacillales</taxon>
        <taxon>Paenibacillaceae</taxon>
        <taxon>Paenibacillus</taxon>
    </lineage>
</organism>
<dbReference type="Gene3D" id="1.10.45.10">
    <property type="entry name" value="Vanillyl-alcohol Oxidase, Chain A, domain 4"/>
    <property type="match status" value="1"/>
</dbReference>
<protein>
    <submittedName>
        <fullName evidence="9">FAD-binding oxidoreductase</fullName>
    </submittedName>
</protein>
<dbReference type="InterPro" id="IPR006094">
    <property type="entry name" value="Oxid_FAD_bind_N"/>
</dbReference>
<evidence type="ECO:0000256" key="6">
    <source>
        <dbReference type="PIRSR" id="PIRSR625650-3"/>
    </source>
</evidence>
<keyword evidence="4" id="KW-0560">Oxidoreductase</keyword>
<dbReference type="Pfam" id="PF01565">
    <property type="entry name" value="FAD_binding_4"/>
    <property type="match status" value="1"/>
</dbReference>
<evidence type="ECO:0000313" key="9">
    <source>
        <dbReference type="EMBL" id="OXM15729.1"/>
    </source>
</evidence>
<proteinExistence type="inferred from homology"/>
<evidence type="ECO:0000259" key="8">
    <source>
        <dbReference type="PROSITE" id="PS51387"/>
    </source>
</evidence>
<dbReference type="Gene3D" id="3.30.465.10">
    <property type="match status" value="1"/>
</dbReference>
<reference evidence="9 10" key="1">
    <citation type="submission" date="2017-07" db="EMBL/GenBank/DDBJ databases">
        <title>Paenibacillus herberti R33 genome sequencing and assembly.</title>
        <authorList>
            <person name="Su W."/>
        </authorList>
    </citation>
    <scope>NUCLEOTIDE SEQUENCE [LARGE SCALE GENOMIC DNA]</scope>
    <source>
        <strain evidence="9 10">R33</strain>
    </source>
</reference>
<dbReference type="GO" id="GO:0008610">
    <property type="term" value="P:lipid biosynthetic process"/>
    <property type="evidence" value="ECO:0007669"/>
    <property type="project" value="InterPro"/>
</dbReference>
<evidence type="ECO:0000256" key="1">
    <source>
        <dbReference type="ARBA" id="ARBA00008000"/>
    </source>
</evidence>
<dbReference type="OrthoDB" id="9767256at2"/>
<keyword evidence="10" id="KW-1185">Reference proteome</keyword>
<comment type="cofactor">
    <cofactor evidence="6">
        <name>FAD</name>
        <dbReference type="ChEBI" id="CHEBI:57692"/>
    </cofactor>
</comment>
<dbReference type="PANTHER" id="PTHR46568:SF1">
    <property type="entry name" value="ALKYLDIHYDROXYACETONEPHOSPHATE SYNTHASE, PEROXISOMAL"/>
    <property type="match status" value="1"/>
</dbReference>
<keyword evidence="3 6" id="KW-0274">FAD</keyword>
<dbReference type="PROSITE" id="PS51387">
    <property type="entry name" value="FAD_PCMH"/>
    <property type="match status" value="1"/>
</dbReference>
<dbReference type="RefSeq" id="WP_089522822.1">
    <property type="nucleotide sequence ID" value="NZ_NMUQ01000001.1"/>
</dbReference>
<dbReference type="PANTHER" id="PTHR46568">
    <property type="entry name" value="ALKYLDIHYDROXYACETONEPHOSPHATE SYNTHASE, PEROXISOMAL"/>
    <property type="match status" value="1"/>
</dbReference>
<evidence type="ECO:0000256" key="3">
    <source>
        <dbReference type="ARBA" id="ARBA00022827"/>
    </source>
</evidence>
<dbReference type="SUPFAM" id="SSF55103">
    <property type="entry name" value="FAD-linked oxidases, C-terminal domain"/>
    <property type="match status" value="1"/>
</dbReference>
<sequence>MSRKSEKTIHDLQQLLGEASVKFDAGSLENRANDTWPLRLVQKTVGGRLPGPLCVVKPQNTAEVAKVLAYLNEQGITTVPFGGGSGVGGGAEPTKESVIIDVGTMNQIIELNEENLYVTTQPAVILGDLEKFLNEKGYTTGHYPQSINLAQMGGLVATRSSGQFSTKYGNIEDVLLGLEAVLPNGEIIRIKNIPRRSVGPDLRHIWLGSEGIFGIITEVSVKIFPTPQERWMQAYAIPNMRQGLGIIQSFVREGWQPAVVRLHDDKETAQKYASYVHEGESVLLILTEGPKGLAQAEGNGVDAIVQAMGGRPLGEDPVQEWLGHRNDVKLEKYTSQGIIVDTIEISAMWSDIAAIYEKVTERLTKEVPELLLITGHSSHSYKQGTNIYFIFGAQPEQNPDKVEQLYWTIWSKVMETTLEHGGSICHHHGIGKGRAQWVPDELGSSYSLLKKLKEVLDPNGVMNQGTLMPATINKPLELT</sequence>
<dbReference type="GO" id="GO:0016491">
    <property type="term" value="F:oxidoreductase activity"/>
    <property type="evidence" value="ECO:0007669"/>
    <property type="project" value="UniProtKB-KW"/>
</dbReference>
<dbReference type="InterPro" id="IPR016164">
    <property type="entry name" value="FAD-linked_Oxase-like_C"/>
</dbReference>
<feature type="active site" description="Proton donor/acceptor" evidence="5">
    <location>
        <position position="388"/>
    </location>
</feature>
<dbReference type="InterPro" id="IPR016171">
    <property type="entry name" value="Vanillyl_alc_oxidase_C-sub2"/>
</dbReference>
<evidence type="ECO:0000313" key="10">
    <source>
        <dbReference type="Proteomes" id="UP000215145"/>
    </source>
</evidence>
<accession>A0A229P1F5</accession>
<evidence type="ECO:0000256" key="5">
    <source>
        <dbReference type="PIRSR" id="PIRSR625650-1"/>
    </source>
</evidence>